<proteinExistence type="predicted"/>
<evidence type="ECO:0000313" key="2">
    <source>
        <dbReference type="Proteomes" id="UP000001067"/>
    </source>
</evidence>
<dbReference type="KEGG" id="pte:PTT_01163"/>
<accession>E3RCV6</accession>
<dbReference type="HOGENOM" id="CLU_2639300_0_0_1"/>
<keyword evidence="2" id="KW-1185">Reference proteome</keyword>
<organism evidence="2">
    <name type="scientific">Pyrenophora teres f. teres (strain 0-1)</name>
    <name type="common">Barley net blotch fungus</name>
    <name type="synonym">Drechslera teres f. teres</name>
    <dbReference type="NCBI Taxonomy" id="861557"/>
    <lineage>
        <taxon>Eukaryota</taxon>
        <taxon>Fungi</taxon>
        <taxon>Dikarya</taxon>
        <taxon>Ascomycota</taxon>
        <taxon>Pezizomycotina</taxon>
        <taxon>Dothideomycetes</taxon>
        <taxon>Pleosporomycetidae</taxon>
        <taxon>Pleosporales</taxon>
        <taxon>Pleosporineae</taxon>
        <taxon>Pleosporaceae</taxon>
        <taxon>Pyrenophora</taxon>
    </lineage>
</organism>
<name>E3RCV6_PYRTT</name>
<dbReference type="OrthoDB" id="431212at2759"/>
<evidence type="ECO:0000313" key="1">
    <source>
        <dbReference type="EMBL" id="EFQ96447.1"/>
    </source>
</evidence>
<dbReference type="EMBL" id="GL531933">
    <property type="protein sequence ID" value="EFQ96447.1"/>
    <property type="molecule type" value="Genomic_DNA"/>
</dbReference>
<dbReference type="AlphaFoldDB" id="E3RCV6"/>
<reference evidence="1 2" key="1">
    <citation type="journal article" date="2010" name="Genome Biol.">
        <title>A first genome assembly of the barley fungal pathogen Pyrenophora teres f. teres.</title>
        <authorList>
            <person name="Ellwood S.R."/>
            <person name="Liu Z."/>
            <person name="Syme R.A."/>
            <person name="Lai Z."/>
            <person name="Hane J.K."/>
            <person name="Keiper F."/>
            <person name="Moffat C.S."/>
            <person name="Oliver R.P."/>
            <person name="Friesen T.L."/>
        </authorList>
    </citation>
    <scope>NUCLEOTIDE SEQUENCE [LARGE SCALE GENOMIC DNA]</scope>
    <source>
        <strain evidence="1 2">0-1</strain>
    </source>
</reference>
<dbReference type="Proteomes" id="UP000001067">
    <property type="component" value="Unassembled WGS sequence"/>
</dbReference>
<protein>
    <submittedName>
        <fullName evidence="1">Uncharacterized protein</fullName>
    </submittedName>
</protein>
<gene>
    <name evidence="1" type="ORF">PTT_01163</name>
</gene>
<sequence length="77" mass="9029">MCYAIINTTIWFVATISGGRLLPPDYDNKEYWSFRSDSPRAQPWFIRALKGNKQFWRPQDTTSFELESTETHQPKAS</sequence>